<evidence type="ECO:0000256" key="4">
    <source>
        <dbReference type="SAM" id="MobiDB-lite"/>
    </source>
</evidence>
<organism evidence="7 8">
    <name type="scientific">Chryseobacterium cucumeris</name>
    <dbReference type="NCBI Taxonomy" id="1813611"/>
    <lineage>
        <taxon>Bacteria</taxon>
        <taxon>Pseudomonadati</taxon>
        <taxon>Bacteroidota</taxon>
        <taxon>Flavobacteriia</taxon>
        <taxon>Flavobacteriales</taxon>
        <taxon>Weeksellaceae</taxon>
        <taxon>Chryseobacterium group</taxon>
        <taxon>Chryseobacterium</taxon>
    </lineage>
</organism>
<dbReference type="RefSeq" id="WP_062676440.1">
    <property type="nucleotide sequence ID" value="NZ_JAKYXD010000014.1"/>
</dbReference>
<name>A0ABX9XCU6_9FLAO</name>
<keyword evidence="5" id="KW-0472">Membrane</keyword>
<dbReference type="Proteomes" id="UP000281899">
    <property type="component" value="Unassembled WGS sequence"/>
</dbReference>
<keyword evidence="5" id="KW-0812">Transmembrane</keyword>
<dbReference type="PANTHER" id="PTHR43280">
    <property type="entry name" value="ARAC-FAMILY TRANSCRIPTIONAL REGULATOR"/>
    <property type="match status" value="1"/>
</dbReference>
<dbReference type="Pfam" id="PF12833">
    <property type="entry name" value="HTH_18"/>
    <property type="match status" value="1"/>
</dbReference>
<dbReference type="PANTHER" id="PTHR43280:SF2">
    <property type="entry name" value="HTH-TYPE TRANSCRIPTIONAL REGULATOR EXSA"/>
    <property type="match status" value="1"/>
</dbReference>
<feature type="region of interest" description="Disordered" evidence="4">
    <location>
        <begin position="403"/>
        <end position="430"/>
    </location>
</feature>
<keyword evidence="3" id="KW-0804">Transcription</keyword>
<keyword evidence="8" id="KW-1185">Reference proteome</keyword>
<feature type="compositionally biased region" description="Basic and acidic residues" evidence="4">
    <location>
        <begin position="408"/>
        <end position="430"/>
    </location>
</feature>
<proteinExistence type="predicted"/>
<evidence type="ECO:0000259" key="6">
    <source>
        <dbReference type="PROSITE" id="PS01124"/>
    </source>
</evidence>
<feature type="transmembrane region" description="Helical" evidence="5">
    <location>
        <begin position="359"/>
        <end position="377"/>
    </location>
</feature>
<dbReference type="SUPFAM" id="SSF46689">
    <property type="entry name" value="Homeodomain-like"/>
    <property type="match status" value="1"/>
</dbReference>
<feature type="transmembrane region" description="Helical" evidence="5">
    <location>
        <begin position="20"/>
        <end position="37"/>
    </location>
</feature>
<keyword evidence="1" id="KW-0805">Transcription regulation</keyword>
<dbReference type="GeneID" id="301712221"/>
<evidence type="ECO:0000313" key="7">
    <source>
        <dbReference type="EMBL" id="ROH95404.1"/>
    </source>
</evidence>
<reference evidence="7 8" key="1">
    <citation type="submission" date="2018-11" db="EMBL/GenBank/DDBJ databases">
        <title>Proposal to divide the Flavobacteriaceae and reorganize its genera based on Amino Acid Identity values calculated from whole genome sequences.</title>
        <authorList>
            <person name="Nicholson A.C."/>
            <person name="Gulvik C.A."/>
            <person name="Whitney A.M."/>
            <person name="Humrighouse B.W."/>
            <person name="Bell M."/>
            <person name="Holmes B."/>
            <person name="Steigerwalt A."/>
            <person name="Villarma A."/>
            <person name="Sheth M."/>
            <person name="Batra D."/>
            <person name="Pryor J."/>
            <person name="Bernardet J.-F."/>
            <person name="Hugo C."/>
            <person name="Kampfer P."/>
            <person name="Newman J."/>
            <person name="Mcquiston J.R."/>
        </authorList>
    </citation>
    <scope>NUCLEOTIDE SEQUENCE [LARGE SCALE GENOMIC DNA]</scope>
    <source>
        <strain evidence="7 8">G0235</strain>
    </source>
</reference>
<comment type="caution">
    <text evidence="7">The sequence shown here is derived from an EMBL/GenBank/DDBJ whole genome shotgun (WGS) entry which is preliminary data.</text>
</comment>
<evidence type="ECO:0000256" key="3">
    <source>
        <dbReference type="ARBA" id="ARBA00023163"/>
    </source>
</evidence>
<evidence type="ECO:0000256" key="5">
    <source>
        <dbReference type="SAM" id="Phobius"/>
    </source>
</evidence>
<dbReference type="PROSITE" id="PS01124">
    <property type="entry name" value="HTH_ARAC_FAMILY_2"/>
    <property type="match status" value="1"/>
</dbReference>
<dbReference type="InterPro" id="IPR011990">
    <property type="entry name" value="TPR-like_helical_dom_sf"/>
</dbReference>
<keyword evidence="5" id="KW-1133">Transmembrane helix</keyword>
<gene>
    <name evidence="7" type="ORF">EGI15_06015</name>
</gene>
<feature type="domain" description="HTH araC/xylS-type" evidence="6">
    <location>
        <begin position="433"/>
        <end position="541"/>
    </location>
</feature>
<dbReference type="Gene3D" id="1.10.10.60">
    <property type="entry name" value="Homeodomain-like"/>
    <property type="match status" value="2"/>
</dbReference>
<keyword evidence="2" id="KW-0238">DNA-binding</keyword>
<evidence type="ECO:0000313" key="8">
    <source>
        <dbReference type="Proteomes" id="UP000281899"/>
    </source>
</evidence>
<dbReference type="EMBL" id="RJTW01000003">
    <property type="protein sequence ID" value="ROH95404.1"/>
    <property type="molecule type" value="Genomic_DNA"/>
</dbReference>
<dbReference type="SMART" id="SM00342">
    <property type="entry name" value="HTH_ARAC"/>
    <property type="match status" value="1"/>
</dbReference>
<accession>A0ABX9XCU6</accession>
<evidence type="ECO:0000256" key="2">
    <source>
        <dbReference type="ARBA" id="ARBA00023125"/>
    </source>
</evidence>
<protein>
    <submittedName>
        <fullName evidence="7">AraC family transcriptional regulator</fullName>
    </submittedName>
</protein>
<dbReference type="InterPro" id="IPR009057">
    <property type="entry name" value="Homeodomain-like_sf"/>
</dbReference>
<dbReference type="Gene3D" id="1.25.40.10">
    <property type="entry name" value="Tetratricopeptide repeat domain"/>
    <property type="match status" value="1"/>
</dbReference>
<dbReference type="InterPro" id="IPR018060">
    <property type="entry name" value="HTH_AraC"/>
</dbReference>
<sequence>MIEISDKNSGEMILMFKKILKSNIAILFFILWCPVFIKGQAIPDFSILTDKAFQKLYQNPEECISYSQSLLISDKNVEHKVILRNIISQAYALQGNYVQSVSISNQKEDDDKKGSLSHFIQLFDDYNLADQYQNLGLYGQSKKIIADILKDSELLKTNNPKERMVLAKLFQLQAINAGIVRNYNSALQNIDKSNSYLNSHNAENMIIKWENIIFRSTFLMRQNRLGESKKLLDDVIQDVEKYENNAFISAFAYESMSRYYFLKGDYNEAVKQLEKGFAQIENLPYNDLKIIFYELFARSYLALNNDEKYYYYNNLYTGLKAKLDSNKKEGIQYVVKLLETYHHKNLEFQEQKKEKQLKTAGIAILILIAGMVAYLLSESSRSRHLKKQLDFFEKLKIKEEPSAVEVGGPREDPVKENKNQEKDPSKISKEKEDEILQKLKDWEKSDGYLNKNMSLAILSAQTGINTKYLSEVINNNKGKNFNGYINELRIDHIARLLKTDPAYLNYKVSYLAEYAGFSSHGAFTNVFKSITGMSPNTYIQEIIKNKN</sequence>
<evidence type="ECO:0000256" key="1">
    <source>
        <dbReference type="ARBA" id="ARBA00023015"/>
    </source>
</evidence>